<dbReference type="EMBL" id="CAJHNJ030000105">
    <property type="protein sequence ID" value="CAG9135511.1"/>
    <property type="molecule type" value="Genomic_DNA"/>
</dbReference>
<accession>A0A8S4G783</accession>
<keyword evidence="2" id="KW-1185">Reference proteome</keyword>
<organism evidence="1 2">
    <name type="scientific">Plutella xylostella</name>
    <name type="common">Diamondback moth</name>
    <name type="synonym">Plutella maculipennis</name>
    <dbReference type="NCBI Taxonomy" id="51655"/>
    <lineage>
        <taxon>Eukaryota</taxon>
        <taxon>Metazoa</taxon>
        <taxon>Ecdysozoa</taxon>
        <taxon>Arthropoda</taxon>
        <taxon>Hexapoda</taxon>
        <taxon>Insecta</taxon>
        <taxon>Pterygota</taxon>
        <taxon>Neoptera</taxon>
        <taxon>Endopterygota</taxon>
        <taxon>Lepidoptera</taxon>
        <taxon>Glossata</taxon>
        <taxon>Ditrysia</taxon>
        <taxon>Yponomeutoidea</taxon>
        <taxon>Plutellidae</taxon>
        <taxon>Plutella</taxon>
    </lineage>
</organism>
<proteinExistence type="predicted"/>
<dbReference type="Proteomes" id="UP000653454">
    <property type="component" value="Unassembled WGS sequence"/>
</dbReference>
<dbReference type="AlphaFoldDB" id="A0A8S4G783"/>
<evidence type="ECO:0000313" key="2">
    <source>
        <dbReference type="Proteomes" id="UP000653454"/>
    </source>
</evidence>
<protein>
    <submittedName>
        <fullName evidence="1">(diamondback moth) hypothetical protein</fullName>
    </submittedName>
</protein>
<sequence length="54" mass="6041">MVAHILPSSVKGLMRQFLEQSVAEPGMSRAMLAAYKDELLKSPPLHKLAYSERN</sequence>
<comment type="caution">
    <text evidence="1">The sequence shown here is derived from an EMBL/GenBank/DDBJ whole genome shotgun (WGS) entry which is preliminary data.</text>
</comment>
<name>A0A8S4G783_PLUXY</name>
<gene>
    <name evidence="1" type="ORF">PLXY2_LOCUS13742</name>
</gene>
<evidence type="ECO:0000313" key="1">
    <source>
        <dbReference type="EMBL" id="CAG9135511.1"/>
    </source>
</evidence>
<reference evidence="1" key="1">
    <citation type="submission" date="2020-11" db="EMBL/GenBank/DDBJ databases">
        <authorList>
            <person name="Whiteford S."/>
        </authorList>
    </citation>
    <scope>NUCLEOTIDE SEQUENCE</scope>
</reference>